<gene>
    <name evidence="2" type="ORF">SB593_18455</name>
</gene>
<dbReference type="EMBL" id="JAWRLE010000029">
    <property type="protein sequence ID" value="MEB2580929.1"/>
    <property type="molecule type" value="Genomic_DNA"/>
</dbReference>
<keyword evidence="3" id="KW-1185">Reference proteome</keyword>
<dbReference type="RefSeq" id="WP_230971914.1">
    <property type="nucleotide sequence ID" value="NZ_JAWRKY010000001.1"/>
</dbReference>
<feature type="compositionally biased region" description="Polar residues" evidence="1">
    <location>
        <begin position="90"/>
        <end position="102"/>
    </location>
</feature>
<feature type="compositionally biased region" description="Gly residues" evidence="1">
    <location>
        <begin position="8"/>
        <end position="64"/>
    </location>
</feature>
<proteinExistence type="predicted"/>
<reference evidence="2 3" key="1">
    <citation type="journal article" date="2023" name="Front. Microbiol.">
        <title>Genomic analyses of Burkholderia respiratory isolates indicates two evolutionarily distinct B. anthina clades.</title>
        <authorList>
            <person name="Pham A."/>
            <person name="Volmer J.G."/>
            <person name="Chambers D.C."/>
            <person name="Smith D.J."/>
            <person name="Reid D.W."/>
            <person name="Burr L."/>
            <person name="Wells T.J."/>
        </authorList>
    </citation>
    <scope>NUCLEOTIDE SEQUENCE [LARGE SCALE GENOMIC DNA]</scope>
    <source>
        <strain evidence="2 3">BCCIQ07A</strain>
    </source>
</reference>
<feature type="compositionally biased region" description="Basic residues" evidence="1">
    <location>
        <begin position="134"/>
        <end position="145"/>
    </location>
</feature>
<feature type="compositionally biased region" description="Basic and acidic residues" evidence="1">
    <location>
        <begin position="146"/>
        <end position="160"/>
    </location>
</feature>
<name>A0ABU5WPT3_9BURK</name>
<dbReference type="Proteomes" id="UP001304467">
    <property type="component" value="Unassembled WGS sequence"/>
</dbReference>
<evidence type="ECO:0000313" key="2">
    <source>
        <dbReference type="EMBL" id="MEB2580929.1"/>
    </source>
</evidence>
<evidence type="ECO:0000313" key="3">
    <source>
        <dbReference type="Proteomes" id="UP001304467"/>
    </source>
</evidence>
<protein>
    <submittedName>
        <fullName evidence="2">Uncharacterized protein</fullName>
    </submittedName>
</protein>
<feature type="region of interest" description="Disordered" evidence="1">
    <location>
        <begin position="1"/>
        <end position="160"/>
    </location>
</feature>
<evidence type="ECO:0000256" key="1">
    <source>
        <dbReference type="SAM" id="MobiDB-lite"/>
    </source>
</evidence>
<accession>A0ABU5WPT3</accession>
<feature type="compositionally biased region" description="Low complexity" evidence="1">
    <location>
        <begin position="65"/>
        <end position="82"/>
    </location>
</feature>
<organism evidence="2 3">
    <name type="scientific">Burkholderia anthinoferrum</name>
    <dbReference type="NCBI Taxonomy" id="3090833"/>
    <lineage>
        <taxon>Bacteria</taxon>
        <taxon>Pseudomonadati</taxon>
        <taxon>Pseudomonadota</taxon>
        <taxon>Betaproteobacteria</taxon>
        <taxon>Burkholderiales</taxon>
        <taxon>Burkholderiaceae</taxon>
        <taxon>Burkholderia</taxon>
    </lineage>
</organism>
<comment type="caution">
    <text evidence="2">The sequence shown here is derived from an EMBL/GenBank/DDBJ whole genome shotgun (WGS) entry which is preliminary data.</text>
</comment>
<sequence length="160" mass="15112">MAKLVSMGAGGGSTGGGSTGGGSTGGGSTGGGSTGGGTIGGGTTGGGTTGGGTTGGGTTGGGSPGTSSGSVGAGSASSTSPGSGRGLASSICTTSDESSPPQADNVKPASRQNAPNGKPRRKNTRFMLIDSPRIGKRKAQPHTHHTVRDQRYSTCHSRFE</sequence>